<name>A0A0A9G3H0_ARUDO</name>
<accession>A0A0A9G3H0</accession>
<reference evidence="1" key="2">
    <citation type="journal article" date="2015" name="Data Brief">
        <title>Shoot transcriptome of the giant reed, Arundo donax.</title>
        <authorList>
            <person name="Barrero R.A."/>
            <person name="Guerrero F.D."/>
            <person name="Moolhuijzen P."/>
            <person name="Goolsby J.A."/>
            <person name="Tidwell J."/>
            <person name="Bellgard S.E."/>
            <person name="Bellgard M.I."/>
        </authorList>
    </citation>
    <scope>NUCLEOTIDE SEQUENCE</scope>
    <source>
        <tissue evidence="1">Shoot tissue taken approximately 20 cm above the soil surface</tissue>
    </source>
</reference>
<evidence type="ECO:0000313" key="1">
    <source>
        <dbReference type="EMBL" id="JAE15183.1"/>
    </source>
</evidence>
<sequence length="65" mass="7391">MAIFDLPCQQAAEREACAHISASLAPFDNLVLHVFFISQFRVTSFSMCICGLLQQQYCFPRSQFL</sequence>
<reference evidence="1" key="1">
    <citation type="submission" date="2014-09" db="EMBL/GenBank/DDBJ databases">
        <authorList>
            <person name="Magalhaes I.L.F."/>
            <person name="Oliveira U."/>
            <person name="Santos F.R."/>
            <person name="Vidigal T.H.D.A."/>
            <person name="Brescovit A.D."/>
            <person name="Santos A.J."/>
        </authorList>
    </citation>
    <scope>NUCLEOTIDE SEQUENCE</scope>
    <source>
        <tissue evidence="1">Shoot tissue taken approximately 20 cm above the soil surface</tissue>
    </source>
</reference>
<proteinExistence type="predicted"/>
<organism evidence="1">
    <name type="scientific">Arundo donax</name>
    <name type="common">Giant reed</name>
    <name type="synonym">Donax arundinaceus</name>
    <dbReference type="NCBI Taxonomy" id="35708"/>
    <lineage>
        <taxon>Eukaryota</taxon>
        <taxon>Viridiplantae</taxon>
        <taxon>Streptophyta</taxon>
        <taxon>Embryophyta</taxon>
        <taxon>Tracheophyta</taxon>
        <taxon>Spermatophyta</taxon>
        <taxon>Magnoliopsida</taxon>
        <taxon>Liliopsida</taxon>
        <taxon>Poales</taxon>
        <taxon>Poaceae</taxon>
        <taxon>PACMAD clade</taxon>
        <taxon>Arundinoideae</taxon>
        <taxon>Arundineae</taxon>
        <taxon>Arundo</taxon>
    </lineage>
</organism>
<dbReference type="AlphaFoldDB" id="A0A0A9G3H0"/>
<dbReference type="EMBL" id="GBRH01182713">
    <property type="protein sequence ID" value="JAE15183.1"/>
    <property type="molecule type" value="Transcribed_RNA"/>
</dbReference>
<protein>
    <submittedName>
        <fullName evidence="1">Uncharacterized protein</fullName>
    </submittedName>
</protein>